<dbReference type="WBParaSite" id="Hba_14141">
    <property type="protein sequence ID" value="Hba_14141"/>
    <property type="gene ID" value="Hba_14141"/>
</dbReference>
<accession>A0A1I7X9G1</accession>
<evidence type="ECO:0000313" key="2">
    <source>
        <dbReference type="Proteomes" id="UP000095283"/>
    </source>
</evidence>
<dbReference type="InterPro" id="IPR000253">
    <property type="entry name" value="FHA_dom"/>
</dbReference>
<protein>
    <submittedName>
        <fullName evidence="3">FHA domain-containing protein</fullName>
    </submittedName>
</protein>
<name>A0A1I7X9G1_HETBA</name>
<dbReference type="AlphaFoldDB" id="A0A1I7X9G1"/>
<feature type="domain" description="FHA" evidence="1">
    <location>
        <begin position="171"/>
        <end position="230"/>
    </location>
</feature>
<evidence type="ECO:0000259" key="1">
    <source>
        <dbReference type="PROSITE" id="PS50006"/>
    </source>
</evidence>
<dbReference type="Proteomes" id="UP000095283">
    <property type="component" value="Unplaced"/>
</dbReference>
<dbReference type="PROSITE" id="PS50006">
    <property type="entry name" value="FHA_DOMAIN"/>
    <property type="match status" value="1"/>
</dbReference>
<sequence length="452" mass="51860">MCFTCDLELYNEDSSSSEDDTSESDYDSRILDTKAIKGREIGVYPLGSKSVEQTKEKKDENSILRSKYWKQLKESENDYRKFNFDPRKTYEDKNLLWDSQVEEKKLEKELLDYFEDEPKEFRKLKIPKRKNADLEYYDEYLPENKMTYRVINPQIQQKYEEVVPQPALADDLLGLRKDVHLAIDPPKDSSVADIHASIEFHSFTRTFWLRDHSLAGNTTVNGVLVDGQDGAKNYHKHCVDKDDCGKKVILPVLGSGSNYPVLESRCLCIDLFCRISNFVCIAVPVTMKILKVIFIDLRVQQEDSQSTPQHETGSEGSPRQIAVQYRLPKRANSVGNNLLQRVVRLQAEVARKDQELGELRSREYQLRSMSRAHAPNEAYQRGPLGSEYQNLPYDDFLPRMTLPVLSGSEQNSSTYIESNGLQTGNGGNLLEWCHVTSKYKKQAASTGNRQLD</sequence>
<evidence type="ECO:0000313" key="3">
    <source>
        <dbReference type="WBParaSite" id="Hba_14141"/>
    </source>
</evidence>
<proteinExistence type="predicted"/>
<organism evidence="2 3">
    <name type="scientific">Heterorhabditis bacteriophora</name>
    <name type="common">Entomopathogenic nematode worm</name>
    <dbReference type="NCBI Taxonomy" id="37862"/>
    <lineage>
        <taxon>Eukaryota</taxon>
        <taxon>Metazoa</taxon>
        <taxon>Ecdysozoa</taxon>
        <taxon>Nematoda</taxon>
        <taxon>Chromadorea</taxon>
        <taxon>Rhabditida</taxon>
        <taxon>Rhabditina</taxon>
        <taxon>Rhabditomorpha</taxon>
        <taxon>Strongyloidea</taxon>
        <taxon>Heterorhabditidae</taxon>
        <taxon>Heterorhabditis</taxon>
    </lineage>
</organism>
<keyword evidence="2" id="KW-1185">Reference proteome</keyword>
<reference evidence="3" key="1">
    <citation type="submission" date="2016-11" db="UniProtKB">
        <authorList>
            <consortium name="WormBaseParasite"/>
        </authorList>
    </citation>
    <scope>IDENTIFICATION</scope>
</reference>